<organism evidence="1">
    <name type="scientific">Arundo donax</name>
    <name type="common">Giant reed</name>
    <name type="synonym">Donax arundinaceus</name>
    <dbReference type="NCBI Taxonomy" id="35708"/>
    <lineage>
        <taxon>Eukaryota</taxon>
        <taxon>Viridiplantae</taxon>
        <taxon>Streptophyta</taxon>
        <taxon>Embryophyta</taxon>
        <taxon>Tracheophyta</taxon>
        <taxon>Spermatophyta</taxon>
        <taxon>Magnoliopsida</taxon>
        <taxon>Liliopsida</taxon>
        <taxon>Poales</taxon>
        <taxon>Poaceae</taxon>
        <taxon>PACMAD clade</taxon>
        <taxon>Arundinoideae</taxon>
        <taxon>Arundineae</taxon>
        <taxon>Arundo</taxon>
    </lineage>
</organism>
<reference evidence="1" key="2">
    <citation type="journal article" date="2015" name="Data Brief">
        <title>Shoot transcriptome of the giant reed, Arundo donax.</title>
        <authorList>
            <person name="Barrero R.A."/>
            <person name="Guerrero F.D."/>
            <person name="Moolhuijzen P."/>
            <person name="Goolsby J.A."/>
            <person name="Tidwell J."/>
            <person name="Bellgard S.E."/>
            <person name="Bellgard M.I."/>
        </authorList>
    </citation>
    <scope>NUCLEOTIDE SEQUENCE</scope>
    <source>
        <tissue evidence="1">Shoot tissue taken approximately 20 cm above the soil surface</tissue>
    </source>
</reference>
<dbReference type="EMBL" id="GBRH01281090">
    <property type="protein sequence ID" value="JAD16805.1"/>
    <property type="molecule type" value="Transcribed_RNA"/>
</dbReference>
<accession>A0A0A9PQ12</accession>
<evidence type="ECO:0000313" key="1">
    <source>
        <dbReference type="EMBL" id="JAD16805.1"/>
    </source>
</evidence>
<name>A0A0A9PQ12_ARUDO</name>
<protein>
    <submittedName>
        <fullName evidence="1">Uncharacterized protein</fullName>
    </submittedName>
</protein>
<dbReference type="AlphaFoldDB" id="A0A0A9PQ12"/>
<reference evidence="1" key="1">
    <citation type="submission" date="2014-09" db="EMBL/GenBank/DDBJ databases">
        <authorList>
            <person name="Magalhaes I.L.F."/>
            <person name="Oliveira U."/>
            <person name="Santos F.R."/>
            <person name="Vidigal T.H.D.A."/>
            <person name="Brescovit A.D."/>
            <person name="Santos A.J."/>
        </authorList>
    </citation>
    <scope>NUCLEOTIDE SEQUENCE</scope>
    <source>
        <tissue evidence="1">Shoot tissue taken approximately 20 cm above the soil surface</tissue>
    </source>
</reference>
<proteinExistence type="predicted"/>
<sequence length="51" mass="5917">MSTWHTFSCEFLLPILDSCFHLETSLIQNTVRSQSFSQIETIKIHILFSAD</sequence>